<feature type="signal peptide" evidence="1">
    <location>
        <begin position="1"/>
        <end position="18"/>
    </location>
</feature>
<keyword evidence="3" id="KW-1185">Reference proteome</keyword>
<evidence type="ECO:0000313" key="3">
    <source>
        <dbReference type="Proteomes" id="UP001160390"/>
    </source>
</evidence>
<accession>A0AA35MBY2</accession>
<comment type="caution">
    <text evidence="2">The sequence shown here is derived from an EMBL/GenBank/DDBJ whole genome shotgun (WGS) entry which is preliminary data.</text>
</comment>
<evidence type="ECO:0000313" key="2">
    <source>
        <dbReference type="EMBL" id="CAI6094330.1"/>
    </source>
</evidence>
<proteinExistence type="predicted"/>
<evidence type="ECO:0000256" key="1">
    <source>
        <dbReference type="SAM" id="SignalP"/>
    </source>
</evidence>
<organism evidence="2 3">
    <name type="scientific">Clonostachys chloroleuca</name>
    <dbReference type="NCBI Taxonomy" id="1926264"/>
    <lineage>
        <taxon>Eukaryota</taxon>
        <taxon>Fungi</taxon>
        <taxon>Dikarya</taxon>
        <taxon>Ascomycota</taxon>
        <taxon>Pezizomycotina</taxon>
        <taxon>Sordariomycetes</taxon>
        <taxon>Hypocreomycetidae</taxon>
        <taxon>Hypocreales</taxon>
        <taxon>Bionectriaceae</taxon>
        <taxon>Clonostachys</taxon>
    </lineage>
</organism>
<keyword evidence="1" id="KW-0732">Signal</keyword>
<dbReference type="AlphaFoldDB" id="A0AA35MBY2"/>
<name>A0AA35MBY2_9HYPO</name>
<dbReference type="Proteomes" id="UP001160390">
    <property type="component" value="Unassembled WGS sequence"/>
</dbReference>
<gene>
    <name evidence="2" type="ORF">CCHLO57077_00012371</name>
</gene>
<reference evidence="2" key="1">
    <citation type="submission" date="2023-01" db="EMBL/GenBank/DDBJ databases">
        <authorList>
            <person name="Piombo E."/>
        </authorList>
    </citation>
    <scope>NUCLEOTIDE SEQUENCE</scope>
</reference>
<dbReference type="EMBL" id="CABFNP030001250">
    <property type="protein sequence ID" value="CAI6094330.1"/>
    <property type="molecule type" value="Genomic_DNA"/>
</dbReference>
<sequence length="92" mass="10087">MQLSMVLFYAIAAVGVTAQFERDIDLERRAAALDRAYLRARAALYEDANRAAKAPAKGPARARVKAQTSPLKKGLKVGGQNLIRKKRMTDSV</sequence>
<protein>
    <submittedName>
        <fullName evidence="2">Uncharacterized protein</fullName>
    </submittedName>
</protein>
<feature type="chain" id="PRO_5041355623" evidence="1">
    <location>
        <begin position="19"/>
        <end position="92"/>
    </location>
</feature>